<feature type="transmembrane region" description="Helical" evidence="11">
    <location>
        <begin position="21"/>
        <end position="39"/>
    </location>
</feature>
<dbReference type="EMBL" id="CP065728">
    <property type="protein sequence ID" value="QPT43741.1"/>
    <property type="molecule type" value="Genomic_DNA"/>
</dbReference>
<keyword evidence="13" id="KW-1185">Reference proteome</keyword>
<organism evidence="12 13">
    <name type="scientific">Moraxella nonliquefaciens</name>
    <dbReference type="NCBI Taxonomy" id="478"/>
    <lineage>
        <taxon>Bacteria</taxon>
        <taxon>Pseudomonadati</taxon>
        <taxon>Pseudomonadota</taxon>
        <taxon>Gammaproteobacteria</taxon>
        <taxon>Moraxellales</taxon>
        <taxon>Moraxellaceae</taxon>
        <taxon>Moraxella</taxon>
    </lineage>
</organism>
<evidence type="ECO:0000256" key="8">
    <source>
        <dbReference type="ARBA" id="ARBA00023136"/>
    </source>
</evidence>
<evidence type="ECO:0000256" key="7">
    <source>
        <dbReference type="ARBA" id="ARBA00022989"/>
    </source>
</evidence>
<reference evidence="12 13" key="1">
    <citation type="submission" date="2020-12" db="EMBL/GenBank/DDBJ databases">
        <title>FDA dAtabase for Regulatory Grade micrObial Sequences (FDA-ARGOS): Supporting development and validation of Infectious Disease Dx tests.</title>
        <authorList>
            <person name="Sproer C."/>
            <person name="Gronow S."/>
            <person name="Severitt S."/>
            <person name="Schroder I."/>
            <person name="Tallon L."/>
            <person name="Sadzewicz L."/>
            <person name="Zhao X."/>
            <person name="Boylan J."/>
            <person name="Ott S."/>
            <person name="Bowen H."/>
            <person name="Vavikolanu K."/>
            <person name="Mehta A."/>
            <person name="Aluvathingal J."/>
            <person name="Nadendla S."/>
            <person name="Lowell S."/>
            <person name="Myers T."/>
            <person name="Yan Y."/>
            <person name="Sichtig H."/>
        </authorList>
    </citation>
    <scope>NUCLEOTIDE SEQUENCE [LARGE SCALE GENOMIC DNA]</scope>
    <source>
        <strain evidence="12 13">FDAARGOS_869</strain>
    </source>
</reference>
<evidence type="ECO:0000256" key="5">
    <source>
        <dbReference type="ARBA" id="ARBA00022618"/>
    </source>
</evidence>
<keyword evidence="5" id="KW-0132">Cell division</keyword>
<evidence type="ECO:0000313" key="13">
    <source>
        <dbReference type="Proteomes" id="UP000594834"/>
    </source>
</evidence>
<keyword evidence="10" id="KW-0813">Transport</keyword>
<evidence type="ECO:0000256" key="3">
    <source>
        <dbReference type="ARBA" id="ARBA00022475"/>
    </source>
</evidence>
<dbReference type="NCBIfam" id="TIGR02801">
    <property type="entry name" value="tolR"/>
    <property type="match status" value="1"/>
</dbReference>
<dbReference type="Pfam" id="PF02472">
    <property type="entry name" value="ExbD"/>
    <property type="match status" value="1"/>
</dbReference>
<name>A0A7T3BXJ3_MORNO</name>
<evidence type="ECO:0000256" key="9">
    <source>
        <dbReference type="ARBA" id="ARBA00023306"/>
    </source>
</evidence>
<sequence>MKHNYTRAKTPLNSQMNVVPYIDVMLVLLIIFMVTAPMLNTGVEVNLPSEKTNNITKSELTPIIVSLTKDGKLFVSYEKAIDQAISQTELSALLTNMAQKHINNNDNQLQVMIHADKDNSYEAVMHLMALAQRAGITKVGLLSHENRQPASHQ</sequence>
<comment type="subcellular location">
    <subcellularLocation>
        <location evidence="1">Cell membrane</location>
        <topology evidence="1">Single-pass membrane protein</topology>
    </subcellularLocation>
    <subcellularLocation>
        <location evidence="10">Cell membrane</location>
        <topology evidence="10">Single-pass type II membrane protein</topology>
    </subcellularLocation>
</comment>
<comment type="similarity">
    <text evidence="2 10">Belongs to the ExbD/TolR family.</text>
</comment>
<evidence type="ECO:0000256" key="10">
    <source>
        <dbReference type="RuleBase" id="RU003879"/>
    </source>
</evidence>
<evidence type="ECO:0000256" key="6">
    <source>
        <dbReference type="ARBA" id="ARBA00022692"/>
    </source>
</evidence>
<keyword evidence="6 10" id="KW-0812">Transmembrane</keyword>
<dbReference type="InterPro" id="IPR014168">
    <property type="entry name" value="Tol-Pal_TolR"/>
</dbReference>
<dbReference type="PANTHER" id="PTHR30558:SF7">
    <property type="entry name" value="TOL-PAL SYSTEM PROTEIN TOLR"/>
    <property type="match status" value="1"/>
</dbReference>
<dbReference type="PANTHER" id="PTHR30558">
    <property type="entry name" value="EXBD MEMBRANE COMPONENT OF PMF-DRIVEN MACROMOLECULE IMPORT SYSTEM"/>
    <property type="match status" value="1"/>
</dbReference>
<keyword evidence="9" id="KW-0131">Cell cycle</keyword>
<evidence type="ECO:0000256" key="11">
    <source>
        <dbReference type="SAM" id="Phobius"/>
    </source>
</evidence>
<keyword evidence="8 11" id="KW-0472">Membrane</keyword>
<keyword evidence="4" id="KW-0997">Cell inner membrane</keyword>
<protein>
    <submittedName>
        <fullName evidence="12">Protein TolR</fullName>
    </submittedName>
</protein>
<evidence type="ECO:0000256" key="1">
    <source>
        <dbReference type="ARBA" id="ARBA00004162"/>
    </source>
</evidence>
<dbReference type="RefSeq" id="WP_197940237.1">
    <property type="nucleotide sequence ID" value="NZ_CP065728.1"/>
</dbReference>
<dbReference type="Gene3D" id="3.30.420.270">
    <property type="match status" value="1"/>
</dbReference>
<keyword evidence="3" id="KW-1003">Cell membrane</keyword>
<keyword evidence="7 11" id="KW-1133">Transmembrane helix</keyword>
<keyword evidence="10" id="KW-0653">Protein transport</keyword>
<gene>
    <name evidence="12" type="primary">tolR</name>
    <name evidence="12" type="ORF">I6G26_06495</name>
</gene>
<proteinExistence type="inferred from homology"/>
<dbReference type="Proteomes" id="UP000594834">
    <property type="component" value="Chromosome"/>
</dbReference>
<evidence type="ECO:0000256" key="4">
    <source>
        <dbReference type="ARBA" id="ARBA00022519"/>
    </source>
</evidence>
<dbReference type="InterPro" id="IPR003400">
    <property type="entry name" value="ExbD"/>
</dbReference>
<evidence type="ECO:0000256" key="2">
    <source>
        <dbReference type="ARBA" id="ARBA00005811"/>
    </source>
</evidence>
<accession>A0A7T3BXJ3</accession>
<evidence type="ECO:0000313" key="12">
    <source>
        <dbReference type="EMBL" id="QPT43741.1"/>
    </source>
</evidence>